<evidence type="ECO:0000256" key="1">
    <source>
        <dbReference type="PIRSR" id="PIRSR605019-1"/>
    </source>
</evidence>
<gene>
    <name evidence="2" type="ORF">SAMN04489868_1242</name>
</gene>
<feature type="binding site" evidence="1">
    <location>
        <position position="4"/>
    </location>
    <ligand>
        <name>Zn(2+)</name>
        <dbReference type="ChEBI" id="CHEBI:29105"/>
    </ligand>
</feature>
<dbReference type="PANTHER" id="PTHR30037">
    <property type="entry name" value="DNA-3-METHYLADENINE GLYCOSYLASE 1"/>
    <property type="match status" value="1"/>
</dbReference>
<dbReference type="Gene3D" id="1.10.340.30">
    <property type="entry name" value="Hypothetical protein, domain 2"/>
    <property type="match status" value="1"/>
</dbReference>
<dbReference type="GO" id="GO:0046872">
    <property type="term" value="F:metal ion binding"/>
    <property type="evidence" value="ECO:0007669"/>
    <property type="project" value="UniProtKB-KW"/>
</dbReference>
<dbReference type="SUPFAM" id="SSF48150">
    <property type="entry name" value="DNA-glycosylase"/>
    <property type="match status" value="1"/>
</dbReference>
<protein>
    <submittedName>
        <fullName evidence="2">DNA-3-methyladenine glycosylase I</fullName>
    </submittedName>
</protein>
<dbReference type="EMBL" id="FOQE01000024">
    <property type="protein sequence ID" value="SFH78507.1"/>
    <property type="molecule type" value="Genomic_DNA"/>
</dbReference>
<feature type="binding site" evidence="1">
    <location>
        <position position="178"/>
    </location>
    <ligand>
        <name>Zn(2+)</name>
        <dbReference type="ChEBI" id="CHEBI:29105"/>
    </ligand>
</feature>
<reference evidence="2 3" key="1">
    <citation type="submission" date="2016-10" db="EMBL/GenBank/DDBJ databases">
        <authorList>
            <person name="de Groot N.N."/>
        </authorList>
    </citation>
    <scope>NUCLEOTIDE SEQUENCE [LARGE SCALE GENOMIC DNA]</scope>
    <source>
        <strain evidence="2 3">DSM 27630</strain>
    </source>
</reference>
<accession>A0A1I3CVN8</accession>
<dbReference type="RefSeq" id="WP_092092810.1">
    <property type="nucleotide sequence ID" value="NZ_FOQE01000024.1"/>
</dbReference>
<dbReference type="InterPro" id="IPR005019">
    <property type="entry name" value="Adenine_glyco"/>
</dbReference>
<keyword evidence="1" id="KW-0479">Metal-binding</keyword>
<name>A0A1I3CVN8_9LACT</name>
<dbReference type="OrthoDB" id="9807664at2"/>
<dbReference type="PANTHER" id="PTHR30037:SF4">
    <property type="entry name" value="DNA-3-METHYLADENINE GLYCOSYLASE I"/>
    <property type="match status" value="1"/>
</dbReference>
<evidence type="ECO:0000313" key="2">
    <source>
        <dbReference type="EMBL" id="SFH78507.1"/>
    </source>
</evidence>
<evidence type="ECO:0000313" key="3">
    <source>
        <dbReference type="Proteomes" id="UP000198668"/>
    </source>
</evidence>
<feature type="binding site" evidence="1">
    <location>
        <position position="16"/>
    </location>
    <ligand>
        <name>Zn(2+)</name>
        <dbReference type="ChEBI" id="CHEBI:29105"/>
    </ligand>
</feature>
<dbReference type="GO" id="GO:0008725">
    <property type="term" value="F:DNA-3-methyladenine glycosylase activity"/>
    <property type="evidence" value="ECO:0007669"/>
    <property type="project" value="InterPro"/>
</dbReference>
<dbReference type="Proteomes" id="UP000198668">
    <property type="component" value="Unassembled WGS sequence"/>
</dbReference>
<dbReference type="GO" id="GO:0006284">
    <property type="term" value="P:base-excision repair"/>
    <property type="evidence" value="ECO:0007669"/>
    <property type="project" value="InterPro"/>
</dbReference>
<organism evidence="2 3">
    <name type="scientific">Pisciglobus halotolerans</name>
    <dbReference type="NCBI Taxonomy" id="745365"/>
    <lineage>
        <taxon>Bacteria</taxon>
        <taxon>Bacillati</taxon>
        <taxon>Bacillota</taxon>
        <taxon>Bacilli</taxon>
        <taxon>Lactobacillales</taxon>
        <taxon>Carnobacteriaceae</taxon>
    </lineage>
</organism>
<keyword evidence="3" id="KW-1185">Reference proteome</keyword>
<sequence length="182" mass="21194">MKRCTWAKTALMKKYHDEEWGKPLHDDQALFEQLILETLQAGLSWDTVLKKREDYRAALDQFDPQKIAQYDENKITELLHNPKLIRHPLKMKGIVKNAKAFLAVQKEWGTFDAFLWSYVKGQPMIHHFKEETGRPSKNDLSEQLSKDMKKKGFSFVGPVICYAFLQATGVINDHIDSCSFKY</sequence>
<dbReference type="InterPro" id="IPR052891">
    <property type="entry name" value="DNA-3mA_glycosylase"/>
</dbReference>
<proteinExistence type="predicted"/>
<keyword evidence="1" id="KW-0862">Zinc</keyword>
<dbReference type="InterPro" id="IPR011257">
    <property type="entry name" value="DNA_glycosylase"/>
</dbReference>
<dbReference type="AlphaFoldDB" id="A0A1I3CVN8"/>
<dbReference type="Pfam" id="PF03352">
    <property type="entry name" value="Adenine_glyco"/>
    <property type="match status" value="1"/>
</dbReference>
<feature type="binding site" evidence="1">
    <location>
        <position position="174"/>
    </location>
    <ligand>
        <name>Zn(2+)</name>
        <dbReference type="ChEBI" id="CHEBI:29105"/>
    </ligand>
</feature>